<sequence length="465" mass="50263">MQLRRRTNKPSLREISDDDEGEEEVEEEEEEAEGDEEDVEEDGDAEPDVDVEDEDAEQDVEGEEDEEDAQIDVEGEEEDMDEDGSSTAQPRLKIKLKLPVVASSTSNSATPVPEETRTRAAASTSKRSAAVRSRRRIQDMDSSEDDEDDEATGPSRSTRPMTTRQAVLANVVDSSHVSLDADMSLDTPDHKPNPRKKQLNETELALRREETARKRKNLSEKKLEDEKLETINRLLRKQSKPRAKKGTGTASGGVTPVRGGKRGGARGTRGGRAGRSGLGTAKASTAGSEAGDEEGANDNEGEGNDEEGAEAEDEEVEDGDQASGSGSGLVEEIPLVPMFRWISSSRVQELKKEEAPNGMEVDSETAPDKAEENHDMNVDTEQPSAPSEPKMTLSFSIPPAFLSETSSLAQAPVAPPPPRGPQVCAVAECSSPRKYRLVSDWTIGACGMGHLKLLETQVQTKAGIA</sequence>
<dbReference type="Pfam" id="PF04795">
    <property type="entry name" value="PAPA-1"/>
    <property type="match status" value="1"/>
</dbReference>
<protein>
    <recommendedName>
        <fullName evidence="2">INO80 complex subunit B-like conserved region domain-containing protein</fullName>
    </recommendedName>
</protein>
<evidence type="ECO:0000259" key="2">
    <source>
        <dbReference type="SMART" id="SM01406"/>
    </source>
</evidence>
<reference evidence="3 4" key="1">
    <citation type="submission" date="2024-05" db="EMBL/GenBank/DDBJ databases">
        <title>A draft genome resource for the thread blight pathogen Marasmius tenuissimus strain MS-2.</title>
        <authorList>
            <person name="Yulfo-Soto G.E."/>
            <person name="Baruah I.K."/>
            <person name="Amoako-Attah I."/>
            <person name="Bukari Y."/>
            <person name="Meinhardt L.W."/>
            <person name="Bailey B.A."/>
            <person name="Cohen S.P."/>
        </authorList>
    </citation>
    <scope>NUCLEOTIDE SEQUENCE [LARGE SCALE GENOMIC DNA]</scope>
    <source>
        <strain evidence="3 4">MS-2</strain>
    </source>
</reference>
<feature type="compositionally biased region" description="Gly residues" evidence="1">
    <location>
        <begin position="265"/>
        <end position="277"/>
    </location>
</feature>
<evidence type="ECO:0000256" key="1">
    <source>
        <dbReference type="SAM" id="MobiDB-lite"/>
    </source>
</evidence>
<feature type="compositionally biased region" description="Acidic residues" evidence="1">
    <location>
        <begin position="141"/>
        <end position="151"/>
    </location>
</feature>
<dbReference type="Proteomes" id="UP001437256">
    <property type="component" value="Unassembled WGS sequence"/>
</dbReference>
<keyword evidence="4" id="KW-1185">Reference proteome</keyword>
<feature type="compositionally biased region" description="Basic residues" evidence="1">
    <location>
        <begin position="234"/>
        <end position="245"/>
    </location>
</feature>
<feature type="compositionally biased region" description="Acidic residues" evidence="1">
    <location>
        <begin position="16"/>
        <end position="84"/>
    </location>
</feature>
<accession>A0ABR3A9P3</accession>
<dbReference type="EMBL" id="JBBXMP010000008">
    <property type="protein sequence ID" value="KAL0070240.1"/>
    <property type="molecule type" value="Genomic_DNA"/>
</dbReference>
<feature type="compositionally biased region" description="Polar residues" evidence="1">
    <location>
        <begin position="154"/>
        <end position="165"/>
    </location>
</feature>
<feature type="compositionally biased region" description="Basic and acidic residues" evidence="1">
    <location>
        <begin position="366"/>
        <end position="377"/>
    </location>
</feature>
<feature type="compositionally biased region" description="Acidic residues" evidence="1">
    <location>
        <begin position="290"/>
        <end position="320"/>
    </location>
</feature>
<feature type="compositionally biased region" description="Low complexity" evidence="1">
    <location>
        <begin position="119"/>
        <end position="131"/>
    </location>
</feature>
<evidence type="ECO:0000313" key="4">
    <source>
        <dbReference type="Proteomes" id="UP001437256"/>
    </source>
</evidence>
<dbReference type="InterPro" id="IPR006880">
    <property type="entry name" value="INO80B_C"/>
</dbReference>
<organism evidence="3 4">
    <name type="scientific">Marasmius tenuissimus</name>
    <dbReference type="NCBI Taxonomy" id="585030"/>
    <lineage>
        <taxon>Eukaryota</taxon>
        <taxon>Fungi</taxon>
        <taxon>Dikarya</taxon>
        <taxon>Basidiomycota</taxon>
        <taxon>Agaricomycotina</taxon>
        <taxon>Agaricomycetes</taxon>
        <taxon>Agaricomycetidae</taxon>
        <taxon>Agaricales</taxon>
        <taxon>Marasmiineae</taxon>
        <taxon>Marasmiaceae</taxon>
        <taxon>Marasmius</taxon>
    </lineage>
</organism>
<feature type="domain" description="INO80 complex subunit B-like conserved region" evidence="2">
    <location>
        <begin position="203"/>
        <end position="355"/>
    </location>
</feature>
<feature type="compositionally biased region" description="Basic and acidic residues" evidence="1">
    <location>
        <begin position="187"/>
        <end position="230"/>
    </location>
</feature>
<evidence type="ECO:0000313" key="3">
    <source>
        <dbReference type="EMBL" id="KAL0070240.1"/>
    </source>
</evidence>
<name>A0ABR3A9P3_9AGAR</name>
<gene>
    <name evidence="3" type="ORF">AAF712_002732</name>
</gene>
<feature type="region of interest" description="Disordered" evidence="1">
    <location>
        <begin position="1"/>
        <end position="336"/>
    </location>
</feature>
<dbReference type="SMART" id="SM01406">
    <property type="entry name" value="PAPA-1"/>
    <property type="match status" value="1"/>
</dbReference>
<comment type="caution">
    <text evidence="3">The sequence shown here is derived from an EMBL/GenBank/DDBJ whole genome shotgun (WGS) entry which is preliminary data.</text>
</comment>
<feature type="region of interest" description="Disordered" evidence="1">
    <location>
        <begin position="349"/>
        <end position="394"/>
    </location>
</feature>
<proteinExistence type="predicted"/>